<dbReference type="AlphaFoldDB" id="A0A553NXI6"/>
<dbReference type="InterPro" id="IPR029045">
    <property type="entry name" value="ClpP/crotonase-like_dom_sf"/>
</dbReference>
<evidence type="ECO:0000256" key="2">
    <source>
        <dbReference type="ARBA" id="ARBA00022832"/>
    </source>
</evidence>
<dbReference type="GO" id="GO:0005739">
    <property type="term" value="C:mitochondrion"/>
    <property type="evidence" value="ECO:0007669"/>
    <property type="project" value="UniProtKB-SubCell"/>
</dbReference>
<protein>
    <recommendedName>
        <fullName evidence="7">Enoyl-CoA hydratase domain-containing protein 3, mitochondrial</fullName>
    </recommendedName>
</protein>
<dbReference type="InterPro" id="IPR052377">
    <property type="entry name" value="Mitochondrial_ECH-domain"/>
</dbReference>
<dbReference type="InterPro" id="IPR001753">
    <property type="entry name" value="Enoyl-CoA_hydra/iso"/>
</dbReference>
<dbReference type="PANTHER" id="PTHR43602:SF1">
    <property type="entry name" value="ENOYL-COA HYDRATASE DOMAIN-CONTAINING PROTEIN 3, MITOCHONDRIAL"/>
    <property type="match status" value="1"/>
</dbReference>
<dbReference type="EMBL" id="VCGU01000009">
    <property type="protein sequence ID" value="TRY70139.1"/>
    <property type="molecule type" value="Genomic_DNA"/>
</dbReference>
<evidence type="ECO:0000256" key="7">
    <source>
        <dbReference type="ARBA" id="ARBA00040545"/>
    </source>
</evidence>
<dbReference type="OMA" id="SCDMVVC"/>
<dbReference type="Gene3D" id="1.10.12.10">
    <property type="entry name" value="Lyase 2-enoyl-coa Hydratase, Chain A, domain 2"/>
    <property type="match status" value="1"/>
</dbReference>
<keyword evidence="4" id="KW-0443">Lipid metabolism</keyword>
<keyword evidence="2" id="KW-0276">Fatty acid metabolism</keyword>
<dbReference type="Gene3D" id="3.90.226.10">
    <property type="entry name" value="2-enoyl-CoA Hydratase, Chain A, domain 1"/>
    <property type="match status" value="1"/>
</dbReference>
<evidence type="ECO:0000256" key="1">
    <source>
        <dbReference type="ARBA" id="ARBA00004173"/>
    </source>
</evidence>
<proteinExistence type="predicted"/>
<dbReference type="PANTHER" id="PTHR43602">
    <property type="match status" value="1"/>
</dbReference>
<dbReference type="SUPFAM" id="SSF52096">
    <property type="entry name" value="ClpP/crotonase"/>
    <property type="match status" value="1"/>
</dbReference>
<evidence type="ECO:0000256" key="4">
    <source>
        <dbReference type="ARBA" id="ARBA00023098"/>
    </source>
</evidence>
<evidence type="ECO:0000313" key="8">
    <source>
        <dbReference type="EMBL" id="TRY70139.1"/>
    </source>
</evidence>
<evidence type="ECO:0000256" key="3">
    <source>
        <dbReference type="ARBA" id="ARBA00022946"/>
    </source>
</evidence>
<comment type="function">
    <text evidence="6">May play a role in fatty acid biosynthesis and insulin sensitivity.</text>
</comment>
<dbReference type="Pfam" id="PF00378">
    <property type="entry name" value="ECH_1"/>
    <property type="match status" value="1"/>
</dbReference>
<name>A0A553NXI6_TIGCA</name>
<gene>
    <name evidence="8" type="ORF">TCAL_05935</name>
</gene>
<evidence type="ECO:0000256" key="5">
    <source>
        <dbReference type="ARBA" id="ARBA00023128"/>
    </source>
</evidence>
<keyword evidence="5" id="KW-0496">Mitochondrion</keyword>
<comment type="subcellular location">
    <subcellularLocation>
        <location evidence="1">Mitochondrion</location>
    </subcellularLocation>
</comment>
<comment type="caution">
    <text evidence="8">The sequence shown here is derived from an EMBL/GenBank/DDBJ whole genome shotgun (WGS) entry which is preliminary data.</text>
</comment>
<organism evidence="8 9">
    <name type="scientific">Tigriopus californicus</name>
    <name type="common">Marine copepod</name>
    <dbReference type="NCBI Taxonomy" id="6832"/>
    <lineage>
        <taxon>Eukaryota</taxon>
        <taxon>Metazoa</taxon>
        <taxon>Ecdysozoa</taxon>
        <taxon>Arthropoda</taxon>
        <taxon>Crustacea</taxon>
        <taxon>Multicrustacea</taxon>
        <taxon>Hexanauplia</taxon>
        <taxon>Copepoda</taxon>
        <taxon>Harpacticoida</taxon>
        <taxon>Harpacticidae</taxon>
        <taxon>Tigriopus</taxon>
    </lineage>
</organism>
<keyword evidence="9" id="KW-1185">Reference proteome</keyword>
<accession>A0A553NXI6</accession>
<dbReference type="Proteomes" id="UP000318571">
    <property type="component" value="Chromosome 9"/>
</dbReference>
<evidence type="ECO:0000256" key="6">
    <source>
        <dbReference type="ARBA" id="ARBA00037410"/>
    </source>
</evidence>
<dbReference type="GO" id="GO:0006631">
    <property type="term" value="P:fatty acid metabolic process"/>
    <property type="evidence" value="ECO:0007669"/>
    <property type="project" value="UniProtKB-KW"/>
</dbReference>
<dbReference type="STRING" id="6832.A0A553NXI6"/>
<dbReference type="GO" id="GO:0016836">
    <property type="term" value="F:hydro-lyase activity"/>
    <property type="evidence" value="ECO:0007669"/>
    <property type="project" value="TreeGrafter"/>
</dbReference>
<dbReference type="CDD" id="cd06558">
    <property type="entry name" value="crotonase-like"/>
    <property type="match status" value="1"/>
</dbReference>
<dbReference type="InterPro" id="IPR014748">
    <property type="entry name" value="Enoyl-CoA_hydra_C"/>
</dbReference>
<sequence length="282" mass="30513">MSAQAGRVACYARFCRNLSSEGTLIQSHFKDGVQRITLNSPQTRNALSLEMMTGLRKSLAEAHANTQVRAIVLSGHGPAFSAGHNLKEMTTEDGIEKHREIFHCCNELMFDIVRGESPVIAVVDGIAAAAGCQVVAMCDIVLATERSQFSTPGSSFGVFCSTPGIPLARAVPRKVASYMLLTGKAINAQEALRAGLVSKVVPEADLETEVEATCQAIIEKPRAIVTLGKRFFHQQLEMGLSPAFERGGGVMVDNLKYKDAQEGISAFKEKRKPTYSHTSEKI</sequence>
<reference evidence="8 9" key="1">
    <citation type="journal article" date="2018" name="Nat. Ecol. Evol.">
        <title>Genomic signatures of mitonuclear coevolution across populations of Tigriopus californicus.</title>
        <authorList>
            <person name="Barreto F.S."/>
            <person name="Watson E.T."/>
            <person name="Lima T.G."/>
            <person name="Willett C.S."/>
            <person name="Edmands S."/>
            <person name="Li W."/>
            <person name="Burton R.S."/>
        </authorList>
    </citation>
    <scope>NUCLEOTIDE SEQUENCE [LARGE SCALE GENOMIC DNA]</scope>
    <source>
        <strain evidence="8 9">San Diego</strain>
    </source>
</reference>
<evidence type="ECO:0000313" key="9">
    <source>
        <dbReference type="Proteomes" id="UP000318571"/>
    </source>
</evidence>
<keyword evidence="3" id="KW-0809">Transit peptide</keyword>